<sequence>MKVTERLKILLILGLMLTGGILFSLVILNDNQVRTNQELHQVIEIELKINELGTRLWLLFQYNDQDALIQTRYAHQDLKELLEREQFNNESKNSIIANLIRMNLNIGSLIELSQKDIESKFQPSITTPAGMLSARYNMTLQSMNEDLTKLQKLAMRDAELSQRKILYAVVIFLTLGSVFVLILTIMTLRTFKAHLNVLTLGIKDLEKGNLGSRLLVSDTDELSELAEQFNLMKHSLETTTIKKEQLQEEVDRQTKELQKQRADFQLLANYDSLTQLYSRSAFESQMKTAIARCGRTKLNGALLFIDLDRFKPINDNYGHSVGDIVLMHVSKMLTQAVRTSDIIARIGGDEFVIWLEPIENARQVTTVIEKLLLSLSTPFKYGDISVSVSASIGVSFYPLDAADLSGLLRVADDNMYKAKANPDTHYHFTPEANRRFSITKLA</sequence>
<name>A0ABS7E088_9GAMM</name>
<accession>A0ABS7E088</accession>
<evidence type="ECO:0000313" key="5">
    <source>
        <dbReference type="EMBL" id="MBW8183082.1"/>
    </source>
</evidence>
<dbReference type="EMBL" id="JAHZST010000003">
    <property type="protein sequence ID" value="MBW8183082.1"/>
    <property type="molecule type" value="Genomic_DNA"/>
</dbReference>
<dbReference type="Proteomes" id="UP001195963">
    <property type="component" value="Unassembled WGS sequence"/>
</dbReference>
<dbReference type="NCBIfam" id="TIGR00254">
    <property type="entry name" value="GGDEF"/>
    <property type="match status" value="1"/>
</dbReference>
<feature type="domain" description="GGDEF" evidence="4">
    <location>
        <begin position="298"/>
        <end position="431"/>
    </location>
</feature>
<dbReference type="Pfam" id="PF00672">
    <property type="entry name" value="HAMP"/>
    <property type="match status" value="1"/>
</dbReference>
<dbReference type="SMART" id="SM00267">
    <property type="entry name" value="GGDEF"/>
    <property type="match status" value="1"/>
</dbReference>
<feature type="transmembrane region" description="Helical" evidence="2">
    <location>
        <begin position="165"/>
        <end position="188"/>
    </location>
</feature>
<feature type="coiled-coil region" evidence="1">
    <location>
        <begin position="236"/>
        <end position="263"/>
    </location>
</feature>
<dbReference type="CDD" id="cd01949">
    <property type="entry name" value="GGDEF"/>
    <property type="match status" value="1"/>
</dbReference>
<dbReference type="GO" id="GO:0052621">
    <property type="term" value="F:diguanylate cyclase activity"/>
    <property type="evidence" value="ECO:0007669"/>
    <property type="project" value="UniProtKB-EC"/>
</dbReference>
<dbReference type="SUPFAM" id="SSF55073">
    <property type="entry name" value="Nucleotide cyclase"/>
    <property type="match status" value="1"/>
</dbReference>
<dbReference type="InterPro" id="IPR000160">
    <property type="entry name" value="GGDEF_dom"/>
</dbReference>
<proteinExistence type="predicted"/>
<dbReference type="SMART" id="SM00304">
    <property type="entry name" value="HAMP"/>
    <property type="match status" value="1"/>
</dbReference>
<keyword evidence="6" id="KW-1185">Reference proteome</keyword>
<dbReference type="Gene3D" id="6.10.340.10">
    <property type="match status" value="1"/>
</dbReference>
<dbReference type="PROSITE" id="PS50887">
    <property type="entry name" value="GGDEF"/>
    <property type="match status" value="1"/>
</dbReference>
<keyword evidence="2" id="KW-0812">Transmembrane</keyword>
<evidence type="ECO:0000256" key="1">
    <source>
        <dbReference type="SAM" id="Coils"/>
    </source>
</evidence>
<dbReference type="InterPro" id="IPR043128">
    <property type="entry name" value="Rev_trsase/Diguanyl_cyclase"/>
</dbReference>
<evidence type="ECO:0000259" key="4">
    <source>
        <dbReference type="PROSITE" id="PS50887"/>
    </source>
</evidence>
<keyword evidence="5" id="KW-0548">Nucleotidyltransferase</keyword>
<keyword evidence="5" id="KW-0808">Transferase</keyword>
<evidence type="ECO:0000256" key="2">
    <source>
        <dbReference type="SAM" id="Phobius"/>
    </source>
</evidence>
<organism evidence="5 6">
    <name type="scientific">Shewanella nanhaiensis</name>
    <dbReference type="NCBI Taxonomy" id="2864872"/>
    <lineage>
        <taxon>Bacteria</taxon>
        <taxon>Pseudomonadati</taxon>
        <taxon>Pseudomonadota</taxon>
        <taxon>Gammaproteobacteria</taxon>
        <taxon>Alteromonadales</taxon>
        <taxon>Shewanellaceae</taxon>
        <taxon>Shewanella</taxon>
    </lineage>
</organism>
<protein>
    <submittedName>
        <fullName evidence="5">Diguanylate cyclase</fullName>
        <ecNumber evidence="5">2.7.7.65</ecNumber>
    </submittedName>
</protein>
<feature type="domain" description="HAMP" evidence="3">
    <location>
        <begin position="189"/>
        <end position="241"/>
    </location>
</feature>
<feature type="transmembrane region" description="Helical" evidence="2">
    <location>
        <begin position="6"/>
        <end position="28"/>
    </location>
</feature>
<evidence type="ECO:0000313" key="6">
    <source>
        <dbReference type="Proteomes" id="UP001195963"/>
    </source>
</evidence>
<keyword evidence="1" id="KW-0175">Coiled coil</keyword>
<dbReference type="Pfam" id="PF00990">
    <property type="entry name" value="GGDEF"/>
    <property type="match status" value="1"/>
</dbReference>
<gene>
    <name evidence="5" type="ORF">K0625_05350</name>
</gene>
<dbReference type="SUPFAM" id="SSF158472">
    <property type="entry name" value="HAMP domain-like"/>
    <property type="match status" value="1"/>
</dbReference>
<comment type="caution">
    <text evidence="5">The sequence shown here is derived from an EMBL/GenBank/DDBJ whole genome shotgun (WGS) entry which is preliminary data.</text>
</comment>
<dbReference type="InterPro" id="IPR052163">
    <property type="entry name" value="DGC-Regulatory_Protein"/>
</dbReference>
<dbReference type="PANTHER" id="PTHR46663">
    <property type="entry name" value="DIGUANYLATE CYCLASE DGCT-RELATED"/>
    <property type="match status" value="1"/>
</dbReference>
<keyword evidence="2" id="KW-1133">Transmembrane helix</keyword>
<dbReference type="PROSITE" id="PS50885">
    <property type="entry name" value="HAMP"/>
    <property type="match status" value="1"/>
</dbReference>
<dbReference type="PANTHER" id="PTHR46663:SF2">
    <property type="entry name" value="GGDEF DOMAIN-CONTAINING PROTEIN"/>
    <property type="match status" value="1"/>
</dbReference>
<dbReference type="Gene3D" id="3.30.70.270">
    <property type="match status" value="1"/>
</dbReference>
<dbReference type="CDD" id="cd06225">
    <property type="entry name" value="HAMP"/>
    <property type="match status" value="1"/>
</dbReference>
<reference evidence="5 6" key="1">
    <citation type="submission" date="2021-07" db="EMBL/GenBank/DDBJ databases">
        <title>Shewanella sp. nov, isolated from SCS.</title>
        <authorList>
            <person name="Cao W.R."/>
        </authorList>
    </citation>
    <scope>NUCLEOTIDE SEQUENCE [LARGE SCALE GENOMIC DNA]</scope>
    <source>
        <strain evidence="5 6">NR704-98</strain>
    </source>
</reference>
<keyword evidence="2" id="KW-0472">Membrane</keyword>
<dbReference type="RefSeq" id="WP_220108728.1">
    <property type="nucleotide sequence ID" value="NZ_JAHZST010000003.1"/>
</dbReference>
<dbReference type="InterPro" id="IPR029787">
    <property type="entry name" value="Nucleotide_cyclase"/>
</dbReference>
<evidence type="ECO:0000259" key="3">
    <source>
        <dbReference type="PROSITE" id="PS50885"/>
    </source>
</evidence>
<dbReference type="EC" id="2.7.7.65" evidence="5"/>
<dbReference type="InterPro" id="IPR003660">
    <property type="entry name" value="HAMP_dom"/>
</dbReference>